<feature type="region of interest" description="Disordered" evidence="1">
    <location>
        <begin position="601"/>
        <end position="621"/>
    </location>
</feature>
<accession>A0A250XCQ7</accession>
<dbReference type="AlphaFoldDB" id="A0A250XCQ7"/>
<dbReference type="Proteomes" id="UP000232323">
    <property type="component" value="Unassembled WGS sequence"/>
</dbReference>
<sequence length="621" mass="68966">MTSYRNLLRQELSLETKRLPSTRALRLKCRARYGGEDAAFRRPSRPAQRSFDDVVDDGYSGQSRGSGRRGGSDENSYSRNRGNSRKSSDGEGGVESEEYIGGGGRGSGSHQRRDTYSSDGQEGAVEGDVQYRPQYNNNNGERRPQSSSFNRRSAYFSISDEARELQRILSEEIRSAQSWRELAAFVENRGSQMDCEHAVQILYRLSFKPMGTRGSYGIMGENYRAYQRPADETERQQYDLMLSMLMGWLSTLLPSAKTRHVASALGSLARLDLFNAELLTELMTCATRQMVNFEPSDCSATICALSKFNFPLTPEFSHEFLERTPSKLRYLRPAELTRTAVALNTLGCVPTPAWAEAFWKASANQLSAMTEYSQGDLLMVSSVFAQSGLQPPQEWVDHVYGYFVGIGNSSHSPIKKEEMPIRDDGSSAGPASKPQMASSSFEKTVLKVNTITKLLYTLTSLSNKPSVQVMGNLLEALRKKLRHCSSQDLGTICLYLGRYLQMRLPQDICNSILKETLIKSDSMRGDDVAAISYLLATSQFKGRDRDVDDLVYSIKLKLNECSLSGLEMVYNALPSIGSSGHRLNETVTEAANKYNELLAQQQPGQEQPAASQEVSGAVALS</sequence>
<protein>
    <recommendedName>
        <fullName evidence="4">FAST kinase leucine-rich domain-containing protein</fullName>
    </recommendedName>
</protein>
<evidence type="ECO:0000313" key="3">
    <source>
        <dbReference type="Proteomes" id="UP000232323"/>
    </source>
</evidence>
<gene>
    <name evidence="2" type="ORF">CEUSTIGMA_g8308.t1</name>
</gene>
<feature type="compositionally biased region" description="Basic and acidic residues" evidence="1">
    <location>
        <begin position="414"/>
        <end position="425"/>
    </location>
</feature>
<comment type="caution">
    <text evidence="2">The sequence shown here is derived from an EMBL/GenBank/DDBJ whole genome shotgun (WGS) entry which is preliminary data.</text>
</comment>
<feature type="compositionally biased region" description="Polar residues" evidence="1">
    <location>
        <begin position="133"/>
        <end position="151"/>
    </location>
</feature>
<dbReference type="STRING" id="1157962.A0A250XCQ7"/>
<feature type="compositionally biased region" description="Low complexity" evidence="1">
    <location>
        <begin position="601"/>
        <end position="613"/>
    </location>
</feature>
<keyword evidence="3" id="KW-1185">Reference proteome</keyword>
<evidence type="ECO:0000256" key="1">
    <source>
        <dbReference type="SAM" id="MobiDB-lite"/>
    </source>
</evidence>
<reference evidence="2 3" key="1">
    <citation type="submission" date="2017-08" db="EMBL/GenBank/DDBJ databases">
        <title>Acidophilic green algal genome provides insights into adaptation to an acidic environment.</title>
        <authorList>
            <person name="Hirooka S."/>
            <person name="Hirose Y."/>
            <person name="Kanesaki Y."/>
            <person name="Higuchi S."/>
            <person name="Fujiwara T."/>
            <person name="Onuma R."/>
            <person name="Era A."/>
            <person name="Ohbayashi R."/>
            <person name="Uzuka A."/>
            <person name="Nozaki H."/>
            <person name="Yoshikawa H."/>
            <person name="Miyagishima S.Y."/>
        </authorList>
    </citation>
    <scope>NUCLEOTIDE SEQUENCE [LARGE SCALE GENOMIC DNA]</scope>
    <source>
        <strain evidence="2 3">NIES-2499</strain>
    </source>
</reference>
<feature type="region of interest" description="Disordered" evidence="1">
    <location>
        <begin position="32"/>
        <end position="151"/>
    </location>
</feature>
<evidence type="ECO:0000313" key="2">
    <source>
        <dbReference type="EMBL" id="GAX80873.1"/>
    </source>
</evidence>
<name>A0A250XCQ7_9CHLO</name>
<dbReference type="OrthoDB" id="541854at2759"/>
<proteinExistence type="predicted"/>
<organism evidence="2 3">
    <name type="scientific">Chlamydomonas eustigma</name>
    <dbReference type="NCBI Taxonomy" id="1157962"/>
    <lineage>
        <taxon>Eukaryota</taxon>
        <taxon>Viridiplantae</taxon>
        <taxon>Chlorophyta</taxon>
        <taxon>core chlorophytes</taxon>
        <taxon>Chlorophyceae</taxon>
        <taxon>CS clade</taxon>
        <taxon>Chlamydomonadales</taxon>
        <taxon>Chlamydomonadaceae</taxon>
        <taxon>Chlamydomonas</taxon>
    </lineage>
</organism>
<evidence type="ECO:0008006" key="4">
    <source>
        <dbReference type="Google" id="ProtNLM"/>
    </source>
</evidence>
<dbReference type="EMBL" id="BEGY01000057">
    <property type="protein sequence ID" value="GAX80873.1"/>
    <property type="molecule type" value="Genomic_DNA"/>
</dbReference>
<feature type="region of interest" description="Disordered" evidence="1">
    <location>
        <begin position="414"/>
        <end position="435"/>
    </location>
</feature>